<dbReference type="NCBIfam" id="TIGR00937">
    <property type="entry name" value="2A51"/>
    <property type="match status" value="1"/>
</dbReference>
<comment type="similarity">
    <text evidence="2">Belongs to the chromate ion transporter (CHR) (TC 2.A.51) family.</text>
</comment>
<evidence type="ECO:0000256" key="4">
    <source>
        <dbReference type="ARBA" id="ARBA00022692"/>
    </source>
</evidence>
<evidence type="ECO:0000313" key="8">
    <source>
        <dbReference type="EMBL" id="TBN41093.1"/>
    </source>
</evidence>
<dbReference type="OrthoDB" id="8969999at2"/>
<feature type="transmembrane region" description="Helical" evidence="7">
    <location>
        <begin position="303"/>
        <end position="325"/>
    </location>
</feature>
<protein>
    <submittedName>
        <fullName evidence="8">Chromate efflux transporter</fullName>
    </submittedName>
</protein>
<keyword evidence="5 7" id="KW-1133">Transmembrane helix</keyword>
<accession>A0A4Q9G7S1</accession>
<dbReference type="AlphaFoldDB" id="A0A4Q9G7S1"/>
<dbReference type="EMBL" id="SISK01000004">
    <property type="protein sequence ID" value="TBN41093.1"/>
    <property type="molecule type" value="Genomic_DNA"/>
</dbReference>
<evidence type="ECO:0000313" key="9">
    <source>
        <dbReference type="Proteomes" id="UP000293520"/>
    </source>
</evidence>
<evidence type="ECO:0000256" key="5">
    <source>
        <dbReference type="ARBA" id="ARBA00022989"/>
    </source>
</evidence>
<dbReference type="PIRSF" id="PIRSF004810">
    <property type="entry name" value="ChrA"/>
    <property type="match status" value="1"/>
</dbReference>
<proteinExistence type="inferred from homology"/>
<gene>
    <name evidence="8" type="primary">chrA</name>
    <name evidence="8" type="ORF">EYE42_06845</name>
</gene>
<feature type="transmembrane region" description="Helical" evidence="7">
    <location>
        <begin position="238"/>
        <end position="258"/>
    </location>
</feature>
<feature type="transmembrane region" description="Helical" evidence="7">
    <location>
        <begin position="331"/>
        <end position="352"/>
    </location>
</feature>
<dbReference type="InterPro" id="IPR003370">
    <property type="entry name" value="Chromate_transpt"/>
</dbReference>
<dbReference type="PANTHER" id="PTHR33567">
    <property type="entry name" value="CHROMATE ION TRANSPORTER (EUROFUNG)"/>
    <property type="match status" value="1"/>
</dbReference>
<dbReference type="InterPro" id="IPR014047">
    <property type="entry name" value="Chr_Tranpt_l_chain"/>
</dbReference>
<dbReference type="GO" id="GO:0015109">
    <property type="term" value="F:chromate transmembrane transporter activity"/>
    <property type="evidence" value="ECO:0007669"/>
    <property type="project" value="InterPro"/>
</dbReference>
<keyword evidence="4 7" id="KW-0812">Transmembrane</keyword>
<feature type="transmembrane region" description="Helical" evidence="7">
    <location>
        <begin position="270"/>
        <end position="291"/>
    </location>
</feature>
<keyword evidence="3" id="KW-1003">Cell membrane</keyword>
<evidence type="ECO:0000256" key="7">
    <source>
        <dbReference type="SAM" id="Phobius"/>
    </source>
</evidence>
<feature type="transmembrane region" description="Helical" evidence="7">
    <location>
        <begin position="90"/>
        <end position="112"/>
    </location>
</feature>
<reference evidence="8 9" key="1">
    <citation type="submission" date="2019-02" db="EMBL/GenBank/DDBJ databases">
        <title>Paracoccus subflavus sp. nov., isolated from marine sediment of the Pacific Ocean.</title>
        <authorList>
            <person name="Zhang G."/>
        </authorList>
    </citation>
    <scope>NUCLEOTIDE SEQUENCE [LARGE SCALE GENOMIC DNA]</scope>
    <source>
        <strain evidence="8 9">GY0581</strain>
    </source>
</reference>
<keyword evidence="6 7" id="KW-0472">Membrane</keyword>
<keyword evidence="9" id="KW-1185">Reference proteome</keyword>
<dbReference type="Pfam" id="PF02417">
    <property type="entry name" value="Chromate_transp"/>
    <property type="match status" value="2"/>
</dbReference>
<feature type="transmembrane region" description="Helical" evidence="7">
    <location>
        <begin position="208"/>
        <end position="226"/>
    </location>
</feature>
<feature type="transmembrane region" description="Helical" evidence="7">
    <location>
        <begin position="20"/>
        <end position="42"/>
    </location>
</feature>
<evidence type="ECO:0000256" key="2">
    <source>
        <dbReference type="ARBA" id="ARBA00005262"/>
    </source>
</evidence>
<organism evidence="8 9">
    <name type="scientific">Paracoccus subflavus</name>
    <dbReference type="NCBI Taxonomy" id="2528244"/>
    <lineage>
        <taxon>Bacteria</taxon>
        <taxon>Pseudomonadati</taxon>
        <taxon>Pseudomonadota</taxon>
        <taxon>Alphaproteobacteria</taxon>
        <taxon>Rhodobacterales</taxon>
        <taxon>Paracoccaceae</taxon>
        <taxon>Paracoccus</taxon>
    </lineage>
</organism>
<feature type="transmembrane region" description="Helical" evidence="7">
    <location>
        <begin position="157"/>
        <end position="188"/>
    </location>
</feature>
<feature type="transmembrane region" description="Helical" evidence="7">
    <location>
        <begin position="124"/>
        <end position="145"/>
    </location>
</feature>
<dbReference type="PANTHER" id="PTHR33567:SF3">
    <property type="entry name" value="CHROMATE ION TRANSPORTER (EUROFUNG)"/>
    <property type="match status" value="1"/>
</dbReference>
<evidence type="ECO:0000256" key="6">
    <source>
        <dbReference type="ARBA" id="ARBA00023136"/>
    </source>
</evidence>
<dbReference type="Proteomes" id="UP000293520">
    <property type="component" value="Unassembled WGS sequence"/>
</dbReference>
<dbReference type="GO" id="GO:0005886">
    <property type="term" value="C:plasma membrane"/>
    <property type="evidence" value="ECO:0007669"/>
    <property type="project" value="UniProtKB-SubCell"/>
</dbReference>
<sequence>MPGSHKRFRIAQMNRILGDIAWTFLKLGLTSFGGPIAHLGYFRQELVVRRRWVGDETFAQILALSQFLPGPASSQAGFALGWQRGGLPGALVAVVCFTLPSAALMVGLAAILGTAPPDTGLPGGLIAGLKVTAAAVVAHAVLGMARSLAPDGPRAAIALTALAALSLMPMTAGAQVAVITGGGLAGLALGVGAPGPQGQTLRGPSRRGAVACLAVFALLLVGLPLLAGAGTGWRLADLFYRAGALVFGGGHVVLPLLAAGSQGLVPEASILAGYGAAQAMPGPLFTLAGWLGQVAAGLPGAAIGLVMIFLPGFLLMAAALPFWAAISARPWARHLLAGANAAVVGILTIAFYDPVMTAGVSRRADFALAVILFLMLARWNRPAWEVVATGAAGGMILSLA</sequence>
<comment type="subcellular location">
    <subcellularLocation>
        <location evidence="1">Cell membrane</location>
        <topology evidence="1">Multi-pass membrane protein</topology>
    </subcellularLocation>
</comment>
<evidence type="ECO:0000256" key="3">
    <source>
        <dbReference type="ARBA" id="ARBA00022475"/>
    </source>
</evidence>
<evidence type="ECO:0000256" key="1">
    <source>
        <dbReference type="ARBA" id="ARBA00004651"/>
    </source>
</evidence>
<name>A0A4Q9G7S1_9RHOB</name>
<comment type="caution">
    <text evidence="8">The sequence shown here is derived from an EMBL/GenBank/DDBJ whole genome shotgun (WGS) entry which is preliminary data.</text>
</comment>